<evidence type="ECO:0000256" key="1">
    <source>
        <dbReference type="SAM" id="MobiDB-lite"/>
    </source>
</evidence>
<dbReference type="AlphaFoldDB" id="A0A699SCS1"/>
<keyword evidence="2" id="KW-0808">Transferase</keyword>
<sequence length="110" mass="13193">QIDYSGLNKFCAKDMYPLPKEGKELASLLRYPYKYFLRLLKEYSQISMIEDNEEKTSFHTEEGVYCFTHMPKELKKLRYYTSEDDGKCLSRSKRMERGNILERNSNKKQK</sequence>
<proteinExistence type="predicted"/>
<comment type="caution">
    <text evidence="2">The sequence shown here is derived from an EMBL/GenBank/DDBJ whole genome shotgun (WGS) entry which is preliminary data.</text>
</comment>
<dbReference type="SUPFAM" id="SSF56672">
    <property type="entry name" value="DNA/RNA polymerases"/>
    <property type="match status" value="1"/>
</dbReference>
<feature type="region of interest" description="Disordered" evidence="1">
    <location>
        <begin position="83"/>
        <end position="110"/>
    </location>
</feature>
<name>A0A699SCS1_TANCI</name>
<keyword evidence="2" id="KW-0695">RNA-directed DNA polymerase</keyword>
<reference evidence="2" key="1">
    <citation type="journal article" date="2019" name="Sci. Rep.">
        <title>Draft genome of Tanacetum cinerariifolium, the natural source of mosquito coil.</title>
        <authorList>
            <person name="Yamashiro T."/>
            <person name="Shiraishi A."/>
            <person name="Satake H."/>
            <person name="Nakayama K."/>
        </authorList>
    </citation>
    <scope>NUCLEOTIDE SEQUENCE</scope>
</reference>
<dbReference type="PANTHER" id="PTHR24559:SF444">
    <property type="entry name" value="REVERSE TRANSCRIPTASE DOMAIN-CONTAINING PROTEIN"/>
    <property type="match status" value="1"/>
</dbReference>
<dbReference type="Gene3D" id="3.30.70.270">
    <property type="match status" value="1"/>
</dbReference>
<gene>
    <name evidence="2" type="ORF">Tci_867291</name>
</gene>
<dbReference type="PANTHER" id="PTHR24559">
    <property type="entry name" value="TRANSPOSON TY3-I GAG-POL POLYPROTEIN"/>
    <property type="match status" value="1"/>
</dbReference>
<feature type="non-terminal residue" evidence="2">
    <location>
        <position position="1"/>
    </location>
</feature>
<evidence type="ECO:0000313" key="2">
    <source>
        <dbReference type="EMBL" id="GFC95321.1"/>
    </source>
</evidence>
<dbReference type="InterPro" id="IPR043502">
    <property type="entry name" value="DNA/RNA_pol_sf"/>
</dbReference>
<feature type="compositionally biased region" description="Basic and acidic residues" evidence="1">
    <location>
        <begin position="84"/>
        <end position="100"/>
    </location>
</feature>
<dbReference type="GO" id="GO:0003964">
    <property type="term" value="F:RNA-directed DNA polymerase activity"/>
    <property type="evidence" value="ECO:0007669"/>
    <property type="project" value="UniProtKB-KW"/>
</dbReference>
<accession>A0A699SCS1</accession>
<dbReference type="InterPro" id="IPR043128">
    <property type="entry name" value="Rev_trsase/Diguanyl_cyclase"/>
</dbReference>
<dbReference type="Gene3D" id="3.10.10.10">
    <property type="entry name" value="HIV Type 1 Reverse Transcriptase, subunit A, domain 1"/>
    <property type="match status" value="1"/>
</dbReference>
<protein>
    <submittedName>
        <fullName evidence="2">Reverse transcriptase domain-containing protein</fullName>
    </submittedName>
</protein>
<keyword evidence="2" id="KW-0548">Nucleotidyltransferase</keyword>
<dbReference type="EMBL" id="BKCJ011153795">
    <property type="protein sequence ID" value="GFC95321.1"/>
    <property type="molecule type" value="Genomic_DNA"/>
</dbReference>
<organism evidence="2">
    <name type="scientific">Tanacetum cinerariifolium</name>
    <name type="common">Dalmatian daisy</name>
    <name type="synonym">Chrysanthemum cinerariifolium</name>
    <dbReference type="NCBI Taxonomy" id="118510"/>
    <lineage>
        <taxon>Eukaryota</taxon>
        <taxon>Viridiplantae</taxon>
        <taxon>Streptophyta</taxon>
        <taxon>Embryophyta</taxon>
        <taxon>Tracheophyta</taxon>
        <taxon>Spermatophyta</taxon>
        <taxon>Magnoliopsida</taxon>
        <taxon>eudicotyledons</taxon>
        <taxon>Gunneridae</taxon>
        <taxon>Pentapetalae</taxon>
        <taxon>asterids</taxon>
        <taxon>campanulids</taxon>
        <taxon>Asterales</taxon>
        <taxon>Asteraceae</taxon>
        <taxon>Asteroideae</taxon>
        <taxon>Anthemideae</taxon>
        <taxon>Anthemidinae</taxon>
        <taxon>Tanacetum</taxon>
    </lineage>
</organism>
<dbReference type="InterPro" id="IPR053134">
    <property type="entry name" value="RNA-dir_DNA_polymerase"/>
</dbReference>